<name>A0ACB7EFN4_NIBAL</name>
<dbReference type="EMBL" id="CM024796">
    <property type="protein sequence ID" value="KAG8000864.1"/>
    <property type="molecule type" value="Genomic_DNA"/>
</dbReference>
<organism evidence="1 2">
    <name type="scientific">Nibea albiflora</name>
    <name type="common">Yellow drum</name>
    <name type="synonym">Corvina albiflora</name>
    <dbReference type="NCBI Taxonomy" id="240163"/>
    <lineage>
        <taxon>Eukaryota</taxon>
        <taxon>Metazoa</taxon>
        <taxon>Chordata</taxon>
        <taxon>Craniata</taxon>
        <taxon>Vertebrata</taxon>
        <taxon>Euteleostomi</taxon>
        <taxon>Actinopterygii</taxon>
        <taxon>Neopterygii</taxon>
        <taxon>Teleostei</taxon>
        <taxon>Neoteleostei</taxon>
        <taxon>Acanthomorphata</taxon>
        <taxon>Eupercaria</taxon>
        <taxon>Sciaenidae</taxon>
        <taxon>Nibea</taxon>
    </lineage>
</organism>
<feature type="non-terminal residue" evidence="1">
    <location>
        <position position="1"/>
    </location>
</feature>
<evidence type="ECO:0000313" key="1">
    <source>
        <dbReference type="EMBL" id="KAG8000864.1"/>
    </source>
</evidence>
<sequence length="716" mass="79704">APIASQTSQLLSATLGRSVLIPCSLPVPPMNLRWFYWQEDQSSNILFHWDPKGQTRPVADKYMNRCQAFISEYSSGNISIRLDNVSVEDDLKTFWAYVSVYDEQRKLPKLPEQRCKSTLQVSSPYKDQLLTINKNNNSATCTAHGGYPEPKVSWTGLNKSNAAQLDLQDAETSLQRDPTEKTFSVTSCVSVKELQSVTCIITNPHSHKIMKRTAKIDDPAPITSQTPQLLSATLGSSVLIPCSLPVPLLRLRWFYWQEDQSSNILFHWDRKNQTLPVADKYMNRCQAFISEYSSGNISIRLDNVSVEDDLKTFWTYVSVYDEKRKLIKPSEQRCKSTLQVSSPYKDQLLTINKNNNSATCTTHGGYPEPKVSWTGLNKSNAAQLDLQDAETSLQRDPTEKTFSVTSCVSVKELQSVTCIITNPHSHKIIKRTAKIDDPGKWTCPQDGVRHVTTHSEVNLTGAGPALLRTQFEPLMLEDDRLSLEVTVSGNQPAKKLCQMTLYIAAPFQEPNIEINQTEMTATCSTKGGYPKPELKWSSGDGETGLEPRELATNTTVEGDATYSVSSTVNITGFQKVTCTVYNPTSNQTLSATKDMSPVPDPTVALDVNTTVVPYTNVSLAVNEETMTAVCTTQGGFPKALVEWRLEYLSNNSQHFVDPGDVDITAVQDRENHLYSIRSSIDISGGLYRSVICLFHNPTLNVAVNATHVLNKGKFRD</sequence>
<reference evidence="1" key="1">
    <citation type="submission" date="2020-04" db="EMBL/GenBank/DDBJ databases">
        <title>A chromosome-scale assembly and high-density genetic map of the yellow drum (Nibea albiflora) genome.</title>
        <authorList>
            <person name="Xu D."/>
            <person name="Zhang W."/>
            <person name="Chen R."/>
            <person name="Tan P."/>
            <person name="Wang L."/>
            <person name="Song H."/>
            <person name="Tian L."/>
            <person name="Zhu Q."/>
            <person name="Wang B."/>
        </authorList>
    </citation>
    <scope>NUCLEOTIDE SEQUENCE</scope>
    <source>
        <strain evidence="1">ZJHYS-2018</strain>
    </source>
</reference>
<protein>
    <submittedName>
        <fullName evidence="1">Uncharacterized protein</fullName>
    </submittedName>
</protein>
<gene>
    <name evidence="1" type="ORF">GBF38_018135</name>
</gene>
<evidence type="ECO:0000313" key="2">
    <source>
        <dbReference type="Proteomes" id="UP000805704"/>
    </source>
</evidence>
<feature type="non-terminal residue" evidence="1">
    <location>
        <position position="716"/>
    </location>
</feature>
<proteinExistence type="predicted"/>
<accession>A0ACB7EFN4</accession>
<keyword evidence="2" id="KW-1185">Reference proteome</keyword>
<dbReference type="Proteomes" id="UP000805704">
    <property type="component" value="Chromosome 8"/>
</dbReference>
<comment type="caution">
    <text evidence="1">The sequence shown here is derived from an EMBL/GenBank/DDBJ whole genome shotgun (WGS) entry which is preliminary data.</text>
</comment>